<feature type="transmembrane region" description="Helical" evidence="11">
    <location>
        <begin position="79"/>
        <end position="96"/>
    </location>
</feature>
<comment type="catalytic activity">
    <reaction evidence="10">
        <text>an alpha-D-Man-(1-&gt;2)-alpha-D-Man-(1-&gt;2)-alpha-D-Man-(1-&gt;3)-[alpha-D-Man-(1-&gt;6)]-beta-D-Man-(1-&gt;4)-beta-D-GlcNAc-(1-&gt;4)-alpha-D-GlcNAc-diphospho-di-trans,poly-cis-dolichol + a di-trans,poly-cis-dolichyl beta-D-mannosyl phosphate = an alpha-D-Man-(1-&gt;2)-alpha-D-Man-(1-&gt;2)-alpha-D-Man-(1-&gt;3)-[alpha-D-Man-(1-&gt;3)-alpha-D-Man-(1-&gt;6)]-beta-D-Man-(1-&gt;4)-beta-D-GlcNAc-(1-&gt;4)-alpha-D-GlcNAc-diphospho-di-trans,poly-cis-dolichol + a di-trans,poly-cis-dolichyl phosphate + H(+)</text>
        <dbReference type="Rhea" id="RHEA:29527"/>
        <dbReference type="Rhea" id="RHEA-COMP:19498"/>
        <dbReference type="Rhea" id="RHEA-COMP:19501"/>
        <dbReference type="Rhea" id="RHEA-COMP:19516"/>
        <dbReference type="Rhea" id="RHEA-COMP:19517"/>
        <dbReference type="ChEBI" id="CHEBI:15378"/>
        <dbReference type="ChEBI" id="CHEBI:57683"/>
        <dbReference type="ChEBI" id="CHEBI:58211"/>
        <dbReference type="ChEBI" id="CHEBI:132515"/>
        <dbReference type="ChEBI" id="CHEBI:132516"/>
        <dbReference type="EC" id="2.4.1.258"/>
    </reaction>
    <physiologicalReaction direction="left-to-right" evidence="10">
        <dbReference type="Rhea" id="RHEA:29528"/>
    </physiologicalReaction>
</comment>
<evidence type="ECO:0000256" key="9">
    <source>
        <dbReference type="ARBA" id="ARBA00023136"/>
    </source>
</evidence>
<feature type="signal peptide" evidence="12">
    <location>
        <begin position="1"/>
        <end position="18"/>
    </location>
</feature>
<evidence type="ECO:0000256" key="10">
    <source>
        <dbReference type="ARBA" id="ARBA00049506"/>
    </source>
</evidence>
<feature type="transmembrane region" description="Helical" evidence="11">
    <location>
        <begin position="188"/>
        <end position="209"/>
    </location>
</feature>
<dbReference type="EC" id="2.4.1.258" evidence="3"/>
<proteinExistence type="predicted"/>
<feature type="chain" id="PRO_5046211377" description="dolichyl-P-Man:Man5GlcNAc2-PP-dolichol alpha-1,3-mannosyltransferase" evidence="12">
    <location>
        <begin position="19"/>
        <end position="344"/>
    </location>
</feature>
<keyword evidence="9 11" id="KW-0472">Membrane</keyword>
<dbReference type="EMBL" id="CP092868">
    <property type="protein sequence ID" value="UYV68715.1"/>
    <property type="molecule type" value="Genomic_DNA"/>
</dbReference>
<organism evidence="13 14">
    <name type="scientific">Cordylochernes scorpioides</name>
    <dbReference type="NCBI Taxonomy" id="51811"/>
    <lineage>
        <taxon>Eukaryota</taxon>
        <taxon>Metazoa</taxon>
        <taxon>Ecdysozoa</taxon>
        <taxon>Arthropoda</taxon>
        <taxon>Chelicerata</taxon>
        <taxon>Arachnida</taxon>
        <taxon>Pseudoscorpiones</taxon>
        <taxon>Cheliferoidea</taxon>
        <taxon>Chernetidae</taxon>
        <taxon>Cordylochernes</taxon>
    </lineage>
</organism>
<evidence type="ECO:0000256" key="8">
    <source>
        <dbReference type="ARBA" id="ARBA00022989"/>
    </source>
</evidence>
<keyword evidence="5" id="KW-0808">Transferase</keyword>
<dbReference type="Pfam" id="PF05208">
    <property type="entry name" value="ALG3"/>
    <property type="match status" value="1"/>
</dbReference>
<evidence type="ECO:0000256" key="1">
    <source>
        <dbReference type="ARBA" id="ARBA00004477"/>
    </source>
</evidence>
<keyword evidence="7" id="KW-0256">Endoplasmic reticulum</keyword>
<name>A0ABY6KNL4_9ARAC</name>
<dbReference type="PANTHER" id="PTHR12646">
    <property type="entry name" value="NOT56 - RELATED"/>
    <property type="match status" value="1"/>
</dbReference>
<dbReference type="PANTHER" id="PTHR12646:SF0">
    <property type="entry name" value="DOL-P-MAN:MAN(5)GLCNAC(2)-PP-DOL ALPHA-1,3-MANNOSYLTRANSFERASE"/>
    <property type="match status" value="1"/>
</dbReference>
<evidence type="ECO:0000313" key="14">
    <source>
        <dbReference type="Proteomes" id="UP001235939"/>
    </source>
</evidence>
<feature type="transmembrane region" description="Helical" evidence="11">
    <location>
        <begin position="246"/>
        <end position="267"/>
    </location>
</feature>
<sequence>FDYFLVLLPLLSRVLCVADTEIDWKAYMQQAEGVMNGTWDYTQLKGDTGPLVYPGGFVWVYSLLYWLTSKGTNVHLAQCIFMGLYLLTLLLVFRIYRRTTHIPPYVLIFMCLLSYRVHSIYVLRLFNDPVAILFLYLAVNLFLDGHWTIGCILYSAAVSIKMNILLFAPGLLVLLLATKGLWGAILHISYCALVQAMIIMLVMGLPFLLANPLGYLMRSFDLGRVFFYQWTVNWRFLPEPIFLSPWFHLVLLAAHLITLLVCYRYWVRYELSGERSRADVTSLEAKEQLIRTRFAVFLFDIFREWCDMIGLVVRFTVLLFDIFREWCDMIERVVRFAVFNVGEE</sequence>
<keyword evidence="8 11" id="KW-1133">Transmembrane helix</keyword>
<evidence type="ECO:0000256" key="12">
    <source>
        <dbReference type="SAM" id="SignalP"/>
    </source>
</evidence>
<feature type="transmembrane region" description="Helical" evidence="11">
    <location>
        <begin position="51"/>
        <end position="67"/>
    </location>
</feature>
<keyword evidence="4" id="KW-0328">Glycosyltransferase</keyword>
<comment type="subcellular location">
    <subcellularLocation>
        <location evidence="1">Endoplasmic reticulum membrane</location>
        <topology evidence="1">Multi-pass membrane protein</topology>
    </subcellularLocation>
</comment>
<feature type="transmembrane region" description="Helical" evidence="11">
    <location>
        <begin position="130"/>
        <end position="147"/>
    </location>
</feature>
<comment type="pathway">
    <text evidence="2">Protein modification; protein glycosylation.</text>
</comment>
<evidence type="ECO:0000256" key="11">
    <source>
        <dbReference type="SAM" id="Phobius"/>
    </source>
</evidence>
<evidence type="ECO:0000256" key="6">
    <source>
        <dbReference type="ARBA" id="ARBA00022692"/>
    </source>
</evidence>
<evidence type="ECO:0000256" key="3">
    <source>
        <dbReference type="ARBA" id="ARBA00011964"/>
    </source>
</evidence>
<dbReference type="InterPro" id="IPR007873">
    <property type="entry name" value="Glycosyltransferase_ALG3"/>
</dbReference>
<keyword evidence="6 11" id="KW-0812">Transmembrane</keyword>
<gene>
    <name evidence="13" type="ORF">LAZ67_6000526</name>
</gene>
<accession>A0ABY6KNL4</accession>
<evidence type="ECO:0000256" key="5">
    <source>
        <dbReference type="ARBA" id="ARBA00022679"/>
    </source>
</evidence>
<keyword evidence="14" id="KW-1185">Reference proteome</keyword>
<keyword evidence="12" id="KW-0732">Signal</keyword>
<evidence type="ECO:0000256" key="2">
    <source>
        <dbReference type="ARBA" id="ARBA00004922"/>
    </source>
</evidence>
<evidence type="ECO:0000256" key="4">
    <source>
        <dbReference type="ARBA" id="ARBA00022676"/>
    </source>
</evidence>
<feature type="non-terminal residue" evidence="13">
    <location>
        <position position="1"/>
    </location>
</feature>
<reference evidence="13 14" key="1">
    <citation type="submission" date="2022-01" db="EMBL/GenBank/DDBJ databases">
        <title>A chromosomal length assembly of Cordylochernes scorpioides.</title>
        <authorList>
            <person name="Zeh D."/>
            <person name="Zeh J."/>
        </authorList>
    </citation>
    <scope>NUCLEOTIDE SEQUENCE [LARGE SCALE GENOMIC DNA]</scope>
    <source>
        <strain evidence="13">IN4F17</strain>
        <tissue evidence="13">Whole Body</tissue>
    </source>
</reference>
<dbReference type="Proteomes" id="UP001235939">
    <property type="component" value="Chromosome 06"/>
</dbReference>
<feature type="transmembrane region" description="Helical" evidence="11">
    <location>
        <begin position="102"/>
        <end position="123"/>
    </location>
</feature>
<protein>
    <recommendedName>
        <fullName evidence="3">dolichyl-P-Man:Man5GlcNAc2-PP-dolichol alpha-1,3-mannosyltransferase</fullName>
        <ecNumber evidence="3">2.4.1.258</ecNumber>
    </recommendedName>
</protein>
<evidence type="ECO:0000313" key="13">
    <source>
        <dbReference type="EMBL" id="UYV68715.1"/>
    </source>
</evidence>
<feature type="transmembrane region" description="Helical" evidence="11">
    <location>
        <begin position="153"/>
        <end position="176"/>
    </location>
</feature>
<evidence type="ECO:0000256" key="7">
    <source>
        <dbReference type="ARBA" id="ARBA00022824"/>
    </source>
</evidence>